<comment type="similarity">
    <text evidence="1 2">Belongs to the glycosyl hydrolase 31 family.</text>
</comment>
<evidence type="ECO:0000256" key="3">
    <source>
        <dbReference type="SAM" id="SignalP"/>
    </source>
</evidence>
<dbReference type="InterPro" id="IPR048395">
    <property type="entry name" value="Glyco_hydro_31_C"/>
</dbReference>
<name>A0A7X3G0K7_9BURK</name>
<dbReference type="AlphaFoldDB" id="A0A7X3G0K7"/>
<reference evidence="8 9" key="1">
    <citation type="submission" date="2019-12" db="EMBL/GenBank/DDBJ databases">
        <authorList>
            <person name="Li C."/>
            <person name="Zhao J."/>
        </authorList>
    </citation>
    <scope>NUCLEOTIDE SEQUENCE [LARGE SCALE GENOMIC DNA]</scope>
    <source>
        <strain evidence="8 9">NEAU-DD11</strain>
    </source>
</reference>
<keyword evidence="2" id="KW-0326">Glycosidase</keyword>
<dbReference type="InterPro" id="IPR000322">
    <property type="entry name" value="Glyco_hydro_31_TIM"/>
</dbReference>
<dbReference type="CDD" id="cd14752">
    <property type="entry name" value="GH31_N"/>
    <property type="match status" value="1"/>
</dbReference>
<feature type="domain" description="Glycoside hydrolase family 31 TIM barrel" evidence="4">
    <location>
        <begin position="281"/>
        <end position="617"/>
    </location>
</feature>
<feature type="domain" description="Glycoside hydrolase family 31 N-terminal" evidence="5">
    <location>
        <begin position="49"/>
        <end position="239"/>
    </location>
</feature>
<protein>
    <submittedName>
        <fullName evidence="8">DUF5110 domain-containing protein</fullName>
    </submittedName>
</protein>
<dbReference type="SUPFAM" id="SSF74650">
    <property type="entry name" value="Galactose mutarotase-like"/>
    <property type="match status" value="1"/>
</dbReference>
<dbReference type="GO" id="GO:0005975">
    <property type="term" value="P:carbohydrate metabolic process"/>
    <property type="evidence" value="ECO:0007669"/>
    <property type="project" value="InterPro"/>
</dbReference>
<evidence type="ECO:0000256" key="2">
    <source>
        <dbReference type="RuleBase" id="RU361185"/>
    </source>
</evidence>
<evidence type="ECO:0000313" key="9">
    <source>
        <dbReference type="Proteomes" id="UP000443353"/>
    </source>
</evidence>
<dbReference type="Proteomes" id="UP000443353">
    <property type="component" value="Unassembled WGS sequence"/>
</dbReference>
<dbReference type="InterPro" id="IPR011013">
    <property type="entry name" value="Gal_mutarotase_sf_dom"/>
</dbReference>
<dbReference type="SUPFAM" id="SSF51011">
    <property type="entry name" value="Glycosyl hydrolase domain"/>
    <property type="match status" value="1"/>
</dbReference>
<dbReference type="Pfam" id="PF01055">
    <property type="entry name" value="Glyco_hydro_31_2nd"/>
    <property type="match status" value="1"/>
</dbReference>
<dbReference type="EMBL" id="WSES01000003">
    <property type="protein sequence ID" value="MVW60824.1"/>
    <property type="molecule type" value="Genomic_DNA"/>
</dbReference>
<dbReference type="PANTHER" id="PTHR43863">
    <property type="entry name" value="HYDROLASE, PUTATIVE (AFU_ORTHOLOGUE AFUA_1G03140)-RELATED"/>
    <property type="match status" value="1"/>
</dbReference>
<dbReference type="InterPro" id="IPR033403">
    <property type="entry name" value="DUF5110"/>
</dbReference>
<gene>
    <name evidence="8" type="ORF">GPY61_12875</name>
</gene>
<dbReference type="PANTHER" id="PTHR43863:SF2">
    <property type="entry name" value="MALTASE-GLUCOAMYLASE"/>
    <property type="match status" value="1"/>
</dbReference>
<evidence type="ECO:0000259" key="4">
    <source>
        <dbReference type="Pfam" id="PF01055"/>
    </source>
</evidence>
<dbReference type="InterPro" id="IPR013780">
    <property type="entry name" value="Glyco_hydro_b"/>
</dbReference>
<comment type="caution">
    <text evidence="8">The sequence shown here is derived from an EMBL/GenBank/DDBJ whole genome shotgun (WGS) entry which is preliminary data.</text>
</comment>
<evidence type="ECO:0000256" key="1">
    <source>
        <dbReference type="ARBA" id="ARBA00007806"/>
    </source>
</evidence>
<feature type="domain" description="DUF5110" evidence="6">
    <location>
        <begin position="739"/>
        <end position="807"/>
    </location>
</feature>
<organism evidence="8 9">
    <name type="scientific">Massilia cellulosiltytica</name>
    <dbReference type="NCBI Taxonomy" id="2683234"/>
    <lineage>
        <taxon>Bacteria</taxon>
        <taxon>Pseudomonadati</taxon>
        <taxon>Pseudomonadota</taxon>
        <taxon>Betaproteobacteria</taxon>
        <taxon>Burkholderiales</taxon>
        <taxon>Oxalobacteraceae</taxon>
        <taxon>Telluria group</taxon>
        <taxon>Massilia</taxon>
    </lineage>
</organism>
<dbReference type="Pfam" id="PF21365">
    <property type="entry name" value="Glyco_hydro_31_3rd"/>
    <property type="match status" value="1"/>
</dbReference>
<sequence>MSRATMRRPLRAALAASVLLLCRDAAFAAIRDVRESGSGIEYRVDDTRVKVDFVTDRIVHVTATRNGDWSTSAHLMRAPVAGRPGAIAASDEGGARILRSAQVGVAVDRTTGALAFRNAAGTVLLREDDAAPRAFERVAVFKSTPDPATVSTVRTVDGDRQVATKYVQSKDRDAWKATAGFRLGDDEALYGLGFDETADLNLRGKTKRLYQHNLRIAIPFVVSTRGYGVLFDTYSAMTFADGKTGMSMTSDVVDDLDYYFILGPSMDGAVEGYRELTGAATMLPRWAYGYVQSKERYKTQDEVVETVKAFRQRRIPLDLIVQDWNYWAPDHWGSPVPEAARYPDIAAMTKAVHAENAHVMISIWPNPSPLDGPGKELKEGGYLSGGTPYVDFFRPEAADVYFRNVWQYLGRHGIDAWWCDSTEPEVADWTWDAKRSGRADDVNVDGLARVMDPQYLNAYALVDAQHFMRNWRRQAPGKRLVNLTRSAYPGSQAAGAVAWTGDISATWSVFAQQAAAVQSYSASGNPYVTFDVGGFFVARGRPWFMAGDFDQGAADLGYRELYTRWLQLGAFLPMFRSHGTDTPREPWHFGAPGTPFHDAIVDAIRLRYRLLPAIYSQAGLVHLRGASFIRPVAFAFPQDPRTHDLKSQMLFGDGIMVSPVTKPMYFAPGSRPIDGAARTRDVYLPAGTWFDFWTGERLAGGRTVAAAASIDRMPVHVRAGSIVPLGPVVQYASERLDAPIELRIYPGADGDYTYYEDAGEGWGYERGEYALTGMHWDDAARKLTIAQRRGGFPGMKARRRFKVVIVGRQGKAADLVYDGRAVTIQQ</sequence>
<feature type="domain" description="Glycosyl hydrolase family 31 C-terminal" evidence="7">
    <location>
        <begin position="625"/>
        <end position="723"/>
    </location>
</feature>
<dbReference type="Gene3D" id="3.20.20.80">
    <property type="entry name" value="Glycosidases"/>
    <property type="match status" value="1"/>
</dbReference>
<dbReference type="Pfam" id="PF13802">
    <property type="entry name" value="Gal_mutarotas_2"/>
    <property type="match status" value="1"/>
</dbReference>
<dbReference type="GO" id="GO:0004553">
    <property type="term" value="F:hydrolase activity, hydrolyzing O-glycosyl compounds"/>
    <property type="evidence" value="ECO:0007669"/>
    <property type="project" value="InterPro"/>
</dbReference>
<accession>A0A7X3G0K7</accession>
<evidence type="ECO:0000313" key="8">
    <source>
        <dbReference type="EMBL" id="MVW60824.1"/>
    </source>
</evidence>
<keyword evidence="9" id="KW-1185">Reference proteome</keyword>
<dbReference type="CDD" id="cd06591">
    <property type="entry name" value="GH31_xylosidase_XylS"/>
    <property type="match status" value="1"/>
</dbReference>
<feature type="chain" id="PRO_5031252688" evidence="3">
    <location>
        <begin position="29"/>
        <end position="826"/>
    </location>
</feature>
<dbReference type="RefSeq" id="WP_160408965.1">
    <property type="nucleotide sequence ID" value="NZ_WSES01000003.1"/>
</dbReference>
<keyword evidence="3" id="KW-0732">Signal</keyword>
<dbReference type="SUPFAM" id="SSF51445">
    <property type="entry name" value="(Trans)glycosidases"/>
    <property type="match status" value="1"/>
</dbReference>
<dbReference type="InterPro" id="IPR051816">
    <property type="entry name" value="Glycosyl_Hydrolase_31"/>
</dbReference>
<evidence type="ECO:0000259" key="5">
    <source>
        <dbReference type="Pfam" id="PF13802"/>
    </source>
</evidence>
<proteinExistence type="inferred from homology"/>
<dbReference type="Gene3D" id="2.60.40.1180">
    <property type="entry name" value="Golgi alpha-mannosidase II"/>
    <property type="match status" value="2"/>
</dbReference>
<dbReference type="InterPro" id="IPR025887">
    <property type="entry name" value="Glyco_hydro_31_N_dom"/>
</dbReference>
<dbReference type="InterPro" id="IPR017853">
    <property type="entry name" value="GH"/>
</dbReference>
<evidence type="ECO:0000259" key="7">
    <source>
        <dbReference type="Pfam" id="PF21365"/>
    </source>
</evidence>
<dbReference type="Pfam" id="PF17137">
    <property type="entry name" value="DUF5110"/>
    <property type="match status" value="1"/>
</dbReference>
<dbReference type="GO" id="GO:0030246">
    <property type="term" value="F:carbohydrate binding"/>
    <property type="evidence" value="ECO:0007669"/>
    <property type="project" value="InterPro"/>
</dbReference>
<keyword evidence="2" id="KW-0378">Hydrolase</keyword>
<evidence type="ECO:0000259" key="6">
    <source>
        <dbReference type="Pfam" id="PF17137"/>
    </source>
</evidence>
<dbReference type="Gene3D" id="2.60.40.1760">
    <property type="entry name" value="glycosyl hydrolase (family 31)"/>
    <property type="match status" value="1"/>
</dbReference>
<feature type="signal peptide" evidence="3">
    <location>
        <begin position="1"/>
        <end position="28"/>
    </location>
</feature>